<sequence length="311" mass="34686">MSPSPATAFLNHPDQSNLTSRPIATNPSEVADFFKTCFAFVFTSGNLPVQHPNRTDPVLTELKVTELEVETLLNSLDTNKATGSDEIPARFLKETASIITPSICKLFNKSLQQGMVPQDWKLANVVPVYKKADKEYTENYRSISLLPIISKVLERYIFMNIRQHFSGIIYDHQHGFQQGKSCVTNLLEALDYIDTCLDKGGQVDMVYLDMSKAFDRINHKRLTQKLANSGIGGNLLKWFQSYLTDRRQHVTVLGVTSKSLPVCSGVPQGSILGPTLFLLYVNDLLEAPTSSRAAMFADDTKIFSAIQSQND</sequence>
<proteinExistence type="predicted"/>
<reference evidence="1" key="1">
    <citation type="submission" date="2020-04" db="EMBL/GenBank/DDBJ databases">
        <authorList>
            <person name="Alioto T."/>
            <person name="Alioto T."/>
            <person name="Gomez Garrido J."/>
        </authorList>
    </citation>
    <scope>NUCLEOTIDE SEQUENCE</scope>
    <source>
        <strain evidence="1">A484AB</strain>
    </source>
</reference>
<dbReference type="Proteomes" id="UP001152795">
    <property type="component" value="Unassembled WGS sequence"/>
</dbReference>
<protein>
    <submittedName>
        <fullName evidence="1">Uncharacterized protein</fullName>
    </submittedName>
</protein>
<dbReference type="OrthoDB" id="416454at2759"/>
<comment type="caution">
    <text evidence="1">The sequence shown here is derived from an EMBL/GenBank/DDBJ whole genome shotgun (WGS) entry which is preliminary data.</text>
</comment>
<dbReference type="EMBL" id="CACRXK020023835">
    <property type="protein sequence ID" value="CAB4038121.1"/>
    <property type="molecule type" value="Genomic_DNA"/>
</dbReference>
<dbReference type="PROSITE" id="PS50878">
    <property type="entry name" value="RT_POL"/>
    <property type="match status" value="1"/>
</dbReference>
<dbReference type="SUPFAM" id="SSF56672">
    <property type="entry name" value="DNA/RNA polymerases"/>
    <property type="match status" value="1"/>
</dbReference>
<dbReference type="AlphaFoldDB" id="A0A7D9LT52"/>
<dbReference type="PANTHER" id="PTHR19446">
    <property type="entry name" value="REVERSE TRANSCRIPTASES"/>
    <property type="match status" value="1"/>
</dbReference>
<name>A0A7D9LT52_PARCT</name>
<gene>
    <name evidence="1" type="ORF">PACLA_8A001155</name>
</gene>
<evidence type="ECO:0000313" key="1">
    <source>
        <dbReference type="EMBL" id="CAB4038121.1"/>
    </source>
</evidence>
<accession>A0A7D9LT52</accession>
<dbReference type="CDD" id="cd01650">
    <property type="entry name" value="RT_nLTR_like"/>
    <property type="match status" value="1"/>
</dbReference>
<dbReference type="Pfam" id="PF00078">
    <property type="entry name" value="RVT_1"/>
    <property type="match status" value="1"/>
</dbReference>
<organism evidence="1 2">
    <name type="scientific">Paramuricea clavata</name>
    <name type="common">Red gorgonian</name>
    <name type="synonym">Violescent sea-whip</name>
    <dbReference type="NCBI Taxonomy" id="317549"/>
    <lineage>
        <taxon>Eukaryota</taxon>
        <taxon>Metazoa</taxon>
        <taxon>Cnidaria</taxon>
        <taxon>Anthozoa</taxon>
        <taxon>Octocorallia</taxon>
        <taxon>Malacalcyonacea</taxon>
        <taxon>Plexauridae</taxon>
        <taxon>Paramuricea</taxon>
    </lineage>
</organism>
<evidence type="ECO:0000313" key="2">
    <source>
        <dbReference type="Proteomes" id="UP001152795"/>
    </source>
</evidence>
<feature type="non-terminal residue" evidence="1">
    <location>
        <position position="311"/>
    </location>
</feature>
<dbReference type="InterPro" id="IPR043502">
    <property type="entry name" value="DNA/RNA_pol_sf"/>
</dbReference>
<dbReference type="InterPro" id="IPR000477">
    <property type="entry name" value="RT_dom"/>
</dbReference>
<keyword evidence="2" id="KW-1185">Reference proteome</keyword>